<dbReference type="GO" id="GO:0016020">
    <property type="term" value="C:membrane"/>
    <property type="evidence" value="ECO:0007669"/>
    <property type="project" value="UniProtKB-SubCell"/>
</dbReference>
<evidence type="ECO:0000256" key="3">
    <source>
        <dbReference type="ARBA" id="ARBA00022692"/>
    </source>
</evidence>
<dbReference type="Proteomes" id="UP000038045">
    <property type="component" value="Unplaced"/>
</dbReference>
<evidence type="ECO:0000256" key="4">
    <source>
        <dbReference type="ARBA" id="ARBA00022989"/>
    </source>
</evidence>
<comment type="similarity">
    <text evidence="2">Belongs to the UPF0057 (PMP3) family.</text>
</comment>
<evidence type="ECO:0000256" key="2">
    <source>
        <dbReference type="ARBA" id="ARBA00009530"/>
    </source>
</evidence>
<reference evidence="7" key="1">
    <citation type="submission" date="2017-02" db="UniProtKB">
        <authorList>
            <consortium name="WormBaseParasite"/>
        </authorList>
    </citation>
    <scope>IDENTIFICATION</scope>
</reference>
<name>A0A0N4ZYK9_PARTI</name>
<dbReference type="Pfam" id="PF01679">
    <property type="entry name" value="Pmp3"/>
    <property type="match status" value="1"/>
</dbReference>
<keyword evidence="5" id="KW-0472">Membrane</keyword>
<comment type="subcellular location">
    <subcellularLocation>
        <location evidence="1">Membrane</location>
    </subcellularLocation>
</comment>
<evidence type="ECO:0000256" key="1">
    <source>
        <dbReference type="ARBA" id="ARBA00004370"/>
    </source>
</evidence>
<accession>A0A0N4ZYK9</accession>
<keyword evidence="3" id="KW-0812">Transmembrane</keyword>
<evidence type="ECO:0000313" key="7">
    <source>
        <dbReference type="WBParaSite" id="PTRK_0001387550.1"/>
    </source>
</evidence>
<keyword evidence="6" id="KW-1185">Reference proteome</keyword>
<dbReference type="WBParaSite" id="PTRK_0001387550.1">
    <property type="protein sequence ID" value="PTRK_0001387550.1"/>
    <property type="gene ID" value="PTRK_0001387550"/>
</dbReference>
<dbReference type="AlphaFoldDB" id="A0A0N4ZYK9"/>
<protein>
    <submittedName>
        <fullName evidence="7">G_PROTEIN_RECEP_F1_2 domain-containing protein</fullName>
    </submittedName>
</protein>
<proteinExistence type="inferred from homology"/>
<keyword evidence="4" id="KW-1133">Transmembrane helix</keyword>
<dbReference type="InterPro" id="IPR000612">
    <property type="entry name" value="PMP3"/>
</dbReference>
<evidence type="ECO:0000256" key="5">
    <source>
        <dbReference type="ARBA" id="ARBA00023136"/>
    </source>
</evidence>
<organism evidence="6 7">
    <name type="scientific">Parastrongyloides trichosuri</name>
    <name type="common">Possum-specific nematode worm</name>
    <dbReference type="NCBI Taxonomy" id="131310"/>
    <lineage>
        <taxon>Eukaryota</taxon>
        <taxon>Metazoa</taxon>
        <taxon>Ecdysozoa</taxon>
        <taxon>Nematoda</taxon>
        <taxon>Chromadorea</taxon>
        <taxon>Rhabditida</taxon>
        <taxon>Tylenchina</taxon>
        <taxon>Panagrolaimomorpha</taxon>
        <taxon>Strongyloidoidea</taxon>
        <taxon>Strongyloididae</taxon>
        <taxon>Parastrongyloides</taxon>
    </lineage>
</organism>
<evidence type="ECO:0000313" key="6">
    <source>
        <dbReference type="Proteomes" id="UP000038045"/>
    </source>
</evidence>
<sequence>LLCCLAWLPGVIHAFWRTLCNFYISNNILTSLLYQLSLHYYPHYK</sequence>